<evidence type="ECO:0000259" key="8">
    <source>
        <dbReference type="Pfam" id="PF00999"/>
    </source>
</evidence>
<dbReference type="Pfam" id="PF00582">
    <property type="entry name" value="Usp"/>
    <property type="match status" value="1"/>
</dbReference>
<dbReference type="AlphaFoldDB" id="A0A1D8TPU4"/>
<feature type="transmembrane region" description="Helical" evidence="6">
    <location>
        <begin position="405"/>
        <end position="425"/>
    </location>
</feature>
<dbReference type="Gene3D" id="3.40.50.620">
    <property type="entry name" value="HUPs"/>
    <property type="match status" value="1"/>
</dbReference>
<dbReference type="EMBL" id="CP017599">
    <property type="protein sequence ID" value="AOW99667.1"/>
    <property type="molecule type" value="Genomic_DNA"/>
</dbReference>
<keyword evidence="3 6" id="KW-0812">Transmembrane</keyword>
<evidence type="ECO:0000256" key="4">
    <source>
        <dbReference type="ARBA" id="ARBA00022989"/>
    </source>
</evidence>
<keyword evidence="4 6" id="KW-1133">Transmembrane helix</keyword>
<protein>
    <submittedName>
        <fullName evidence="9">Sodium:proton antiporter</fullName>
    </submittedName>
</protein>
<dbReference type="PANTHER" id="PTHR31102:SF1">
    <property type="entry name" value="CATION_H+ EXCHANGER DOMAIN-CONTAINING PROTEIN"/>
    <property type="match status" value="1"/>
</dbReference>
<evidence type="ECO:0000256" key="5">
    <source>
        <dbReference type="ARBA" id="ARBA00023136"/>
    </source>
</evidence>
<feature type="transmembrane region" description="Helical" evidence="6">
    <location>
        <begin position="190"/>
        <end position="212"/>
    </location>
</feature>
<reference evidence="10" key="1">
    <citation type="submission" date="2016-10" db="EMBL/GenBank/DDBJ databases">
        <title>Comparative genomics uncovers the prolific and rare metabolic potential of the cyanobacterial genus Moorea.</title>
        <authorList>
            <person name="Leao T."/>
            <person name="Castelao G."/>
            <person name="Korobeynikov A."/>
            <person name="Monroe E.A."/>
            <person name="Podell S."/>
            <person name="Glukhov E."/>
            <person name="Allen E."/>
            <person name="Gerwick W.H."/>
            <person name="Gerwick L."/>
        </authorList>
    </citation>
    <scope>NUCLEOTIDE SEQUENCE [LARGE SCALE GENOMIC DNA]</scope>
    <source>
        <strain evidence="10">PAL-8-15-08-1</strain>
    </source>
</reference>
<proteinExistence type="inferred from homology"/>
<feature type="domain" description="Cation/H+ exchanger transmembrane" evidence="8">
    <location>
        <begin position="13"/>
        <end position="381"/>
    </location>
</feature>
<dbReference type="InterPro" id="IPR006015">
    <property type="entry name" value="Universal_stress_UspA"/>
</dbReference>
<dbReference type="CDD" id="cd00293">
    <property type="entry name" value="USP-like"/>
    <property type="match status" value="1"/>
</dbReference>
<dbReference type="InterPro" id="IPR006153">
    <property type="entry name" value="Cation/H_exchanger_TM"/>
</dbReference>
<dbReference type="PRINTS" id="PR01438">
    <property type="entry name" value="UNVRSLSTRESS"/>
</dbReference>
<evidence type="ECO:0000256" key="1">
    <source>
        <dbReference type="ARBA" id="ARBA00004141"/>
    </source>
</evidence>
<evidence type="ECO:0000256" key="6">
    <source>
        <dbReference type="SAM" id="Phobius"/>
    </source>
</evidence>
<feature type="transmembrane region" description="Helical" evidence="6">
    <location>
        <begin position="146"/>
        <end position="170"/>
    </location>
</feature>
<sequence length="544" mass="58262">MLGSTIRILLMGFFGGQLARRLGAPPLIGMIVVGILIGPEVGDAIAPQVLVMADDLRTFAVMVILMRAGLGLDLEKLLEQGTVALRLGILPAITEAIAVAVAAMILFNFDFPTGLLLGCVVGAESPAVIVPGMLRLKSLGWGVAKGIPDVILTGSALSDVLVLLLFSLMVNFLAQGTINSNALQFLPLQVLIQVALGVLIGYIAAQLIIFLLTKQNWTETIVQDTLITAALALLLVVLAKSMPYFSGYLATMAMGFFLIQLDPPLARRLRVEFNHLWVVAEIILFVLMGASIQLRVLETTLLPGIVILAIGLCIGRMVGWYLSTLGSNWTWREKLFLLPGNSAKATVQAAIGGIPLSQGLEGGQTILAIAALSILITAPLGAWAIPTFAPKLLSQDPVDPTKVTVASHTLLLAAVDTSSLATHVLTKVADLARRSNGEVIVLHVITTSNQPEVKQLQNQTKRLLLDIRHQFITVTGSIPKEIVRIAQEHQVTDIVIGKRGHQPWQQVLVGSVSQAVLETSPIPVILVEEVERTSEASHHKSNRS</sequence>
<feature type="domain" description="UspA" evidence="7">
    <location>
        <begin position="412"/>
        <end position="527"/>
    </location>
</feature>
<dbReference type="Proteomes" id="UP000177870">
    <property type="component" value="Chromosome"/>
</dbReference>
<feature type="transmembrane region" description="Helical" evidence="6">
    <location>
        <begin position="366"/>
        <end position="385"/>
    </location>
</feature>
<feature type="transmembrane region" description="Helical" evidence="6">
    <location>
        <begin position="273"/>
        <end position="294"/>
    </location>
</feature>
<feature type="transmembrane region" description="Helical" evidence="6">
    <location>
        <begin position="115"/>
        <end position="134"/>
    </location>
</feature>
<gene>
    <name evidence="9" type="ORF">BJP34_09535</name>
</gene>
<organism evidence="9 10">
    <name type="scientific">Moorena producens PAL-8-15-08-1</name>
    <dbReference type="NCBI Taxonomy" id="1458985"/>
    <lineage>
        <taxon>Bacteria</taxon>
        <taxon>Bacillati</taxon>
        <taxon>Cyanobacteriota</taxon>
        <taxon>Cyanophyceae</taxon>
        <taxon>Coleofasciculales</taxon>
        <taxon>Coleofasciculaceae</taxon>
        <taxon>Moorena</taxon>
    </lineage>
</organism>
<dbReference type="SUPFAM" id="SSF52402">
    <property type="entry name" value="Adenine nucleotide alpha hydrolases-like"/>
    <property type="match status" value="1"/>
</dbReference>
<dbReference type="InterPro" id="IPR006016">
    <property type="entry name" value="UspA"/>
</dbReference>
<dbReference type="Gene3D" id="1.20.1530.20">
    <property type="match status" value="1"/>
</dbReference>
<feature type="transmembrane region" description="Helical" evidence="6">
    <location>
        <begin position="221"/>
        <end position="239"/>
    </location>
</feature>
<dbReference type="KEGG" id="mpro:BJP34_09535"/>
<dbReference type="InterPro" id="IPR051843">
    <property type="entry name" value="CPA1_transporter"/>
</dbReference>
<dbReference type="GO" id="GO:1902600">
    <property type="term" value="P:proton transmembrane transport"/>
    <property type="evidence" value="ECO:0007669"/>
    <property type="project" value="InterPro"/>
</dbReference>
<dbReference type="GO" id="GO:0015297">
    <property type="term" value="F:antiporter activity"/>
    <property type="evidence" value="ECO:0007669"/>
    <property type="project" value="InterPro"/>
</dbReference>
<dbReference type="STRING" id="1458985.BJP34_09535"/>
<dbReference type="InterPro" id="IPR014729">
    <property type="entry name" value="Rossmann-like_a/b/a_fold"/>
</dbReference>
<dbReference type="InterPro" id="IPR038770">
    <property type="entry name" value="Na+/solute_symporter_sf"/>
</dbReference>
<evidence type="ECO:0000256" key="3">
    <source>
        <dbReference type="ARBA" id="ARBA00022692"/>
    </source>
</evidence>
<keyword evidence="5 6" id="KW-0472">Membrane</keyword>
<dbReference type="RefSeq" id="WP_070392146.1">
    <property type="nucleotide sequence ID" value="NZ_CP017599.1"/>
</dbReference>
<dbReference type="PANTHER" id="PTHR31102">
    <property type="match status" value="1"/>
</dbReference>
<feature type="transmembrane region" description="Helical" evidence="6">
    <location>
        <begin position="87"/>
        <end position="109"/>
    </location>
</feature>
<comment type="similarity">
    <text evidence="2">Belongs to the universal stress protein A family.</text>
</comment>
<evidence type="ECO:0000313" key="9">
    <source>
        <dbReference type="EMBL" id="AOW99667.1"/>
    </source>
</evidence>
<evidence type="ECO:0000259" key="7">
    <source>
        <dbReference type="Pfam" id="PF00582"/>
    </source>
</evidence>
<dbReference type="GO" id="GO:0016020">
    <property type="term" value="C:membrane"/>
    <property type="evidence" value="ECO:0007669"/>
    <property type="project" value="UniProtKB-SubCell"/>
</dbReference>
<evidence type="ECO:0000313" key="10">
    <source>
        <dbReference type="Proteomes" id="UP000177870"/>
    </source>
</evidence>
<dbReference type="OrthoDB" id="9790604at2"/>
<dbReference type="Pfam" id="PF00999">
    <property type="entry name" value="Na_H_Exchanger"/>
    <property type="match status" value="1"/>
</dbReference>
<comment type="subcellular location">
    <subcellularLocation>
        <location evidence="1">Membrane</location>
        <topology evidence="1">Multi-pass membrane protein</topology>
    </subcellularLocation>
</comment>
<name>A0A1D8TPU4_9CYAN</name>
<accession>A0A1D8TPU4</accession>
<feature type="transmembrane region" description="Helical" evidence="6">
    <location>
        <begin position="300"/>
        <end position="322"/>
    </location>
</feature>
<evidence type="ECO:0000256" key="2">
    <source>
        <dbReference type="ARBA" id="ARBA00008791"/>
    </source>
</evidence>